<protein>
    <recommendedName>
        <fullName evidence="3">EamA domain-containing protein</fullName>
    </recommendedName>
</protein>
<evidence type="ECO:0000313" key="4">
    <source>
        <dbReference type="EMBL" id="AXF56750.1"/>
    </source>
</evidence>
<dbReference type="Proteomes" id="UP000252100">
    <property type="component" value="Chromosome"/>
</dbReference>
<keyword evidence="2" id="KW-0472">Membrane</keyword>
<evidence type="ECO:0000313" key="5">
    <source>
        <dbReference type="Proteomes" id="UP000252100"/>
    </source>
</evidence>
<evidence type="ECO:0000256" key="1">
    <source>
        <dbReference type="ARBA" id="ARBA00007362"/>
    </source>
</evidence>
<reference evidence="4 5" key="1">
    <citation type="journal article" date="2018" name="J. Microbiol.">
        <title>Salicibibacter kimchii gen. nov., sp. nov., a moderately halophilic and alkalitolerant bacterium in the family Bacillaceae, isolated from kimchi.</title>
        <authorList>
            <person name="Jang J.Y."/>
            <person name="Oh Y.J."/>
            <person name="Lim S.K."/>
            <person name="Park H.K."/>
            <person name="Lee C."/>
            <person name="Kim J.Y."/>
            <person name="Lee M.A."/>
            <person name="Choi H.J."/>
        </authorList>
    </citation>
    <scope>NUCLEOTIDE SEQUENCE [LARGE SCALE GENOMIC DNA]</scope>
    <source>
        <strain evidence="4 5">NKC1-1</strain>
    </source>
</reference>
<feature type="domain" description="EamA" evidence="3">
    <location>
        <begin position="2"/>
        <end position="58"/>
    </location>
</feature>
<sequence length="66" mass="7789">MYAYLLCILVVIFFAGNILVGRAVNDLPPFTITFFRYVIAFVVLFPLGYRSAQKHHKQFISYWRSR</sequence>
<proteinExistence type="inferred from homology"/>
<evidence type="ECO:0000256" key="2">
    <source>
        <dbReference type="SAM" id="Phobius"/>
    </source>
</evidence>
<dbReference type="GO" id="GO:0016020">
    <property type="term" value="C:membrane"/>
    <property type="evidence" value="ECO:0007669"/>
    <property type="project" value="InterPro"/>
</dbReference>
<dbReference type="Pfam" id="PF00892">
    <property type="entry name" value="EamA"/>
    <property type="match status" value="1"/>
</dbReference>
<gene>
    <name evidence="4" type="ORF">DT065_12520</name>
</gene>
<dbReference type="InterPro" id="IPR000620">
    <property type="entry name" value="EamA_dom"/>
</dbReference>
<dbReference type="EMBL" id="CP031092">
    <property type="protein sequence ID" value="AXF56750.1"/>
    <property type="molecule type" value="Genomic_DNA"/>
</dbReference>
<keyword evidence="2" id="KW-1133">Transmembrane helix</keyword>
<keyword evidence="2" id="KW-0812">Transmembrane</keyword>
<comment type="similarity">
    <text evidence="1">Belongs to the EamA transporter family.</text>
</comment>
<dbReference type="KEGG" id="rue:DT065_12520"/>
<dbReference type="AlphaFoldDB" id="A0A345C0L9"/>
<feature type="transmembrane region" description="Helical" evidence="2">
    <location>
        <begin position="31"/>
        <end position="49"/>
    </location>
</feature>
<evidence type="ECO:0000259" key="3">
    <source>
        <dbReference type="Pfam" id="PF00892"/>
    </source>
</evidence>
<name>A0A345C0L9_9BACI</name>
<organism evidence="4 5">
    <name type="scientific">Salicibibacter kimchii</name>
    <dbReference type="NCBI Taxonomy" id="2099786"/>
    <lineage>
        <taxon>Bacteria</taxon>
        <taxon>Bacillati</taxon>
        <taxon>Bacillota</taxon>
        <taxon>Bacilli</taxon>
        <taxon>Bacillales</taxon>
        <taxon>Bacillaceae</taxon>
        <taxon>Salicibibacter</taxon>
    </lineage>
</organism>
<accession>A0A345C0L9</accession>
<keyword evidence="5" id="KW-1185">Reference proteome</keyword>
<dbReference type="RefSeq" id="WP_114373943.1">
    <property type="nucleotide sequence ID" value="NZ_CP031092.1"/>
</dbReference>
<dbReference type="OrthoDB" id="9805239at2"/>